<dbReference type="AlphaFoldDB" id="A0A8I1AUE5"/>
<name>A0A8I1AUE5_BURCE</name>
<dbReference type="InterPro" id="IPR036388">
    <property type="entry name" value="WH-like_DNA-bd_sf"/>
</dbReference>
<dbReference type="RefSeq" id="WP_124922708.1">
    <property type="nucleotide sequence ID" value="NZ_CADDZZ010000026.1"/>
</dbReference>
<dbReference type="EMBL" id="JAEDXG010000009">
    <property type="protein sequence ID" value="MBH9697191.1"/>
    <property type="molecule type" value="Genomic_DNA"/>
</dbReference>
<reference evidence="1" key="1">
    <citation type="submission" date="2020-12" db="EMBL/GenBank/DDBJ databases">
        <title>Burkholderia cepacia complex in Mexico.</title>
        <authorList>
            <person name="Estrada P."/>
        </authorList>
    </citation>
    <scope>NUCLEOTIDE SEQUENCE</scope>
    <source>
        <strain evidence="1">871</strain>
    </source>
</reference>
<evidence type="ECO:0000313" key="1">
    <source>
        <dbReference type="EMBL" id="MBH9697191.1"/>
    </source>
</evidence>
<dbReference type="Gene3D" id="1.10.10.10">
    <property type="entry name" value="Winged helix-like DNA-binding domain superfamily/Winged helix DNA-binding domain"/>
    <property type="match status" value="1"/>
</dbReference>
<sequence length="48" mass="4936">MTTIIGAAPSAIDTHLRLLEEAIGVSLLERAPRGLRPAGVVLFPSAPG</sequence>
<gene>
    <name evidence="1" type="ORF">JAO13_12155</name>
</gene>
<protein>
    <submittedName>
        <fullName evidence="1">LysR family transcriptional regulator</fullName>
    </submittedName>
</protein>
<evidence type="ECO:0000313" key="2">
    <source>
        <dbReference type="Proteomes" id="UP000645612"/>
    </source>
</evidence>
<dbReference type="Proteomes" id="UP000645612">
    <property type="component" value="Unassembled WGS sequence"/>
</dbReference>
<accession>A0A8I1AUE5</accession>
<proteinExistence type="predicted"/>
<organism evidence="1 2">
    <name type="scientific">Burkholderia cepacia</name>
    <name type="common">Pseudomonas cepacia</name>
    <dbReference type="NCBI Taxonomy" id="292"/>
    <lineage>
        <taxon>Bacteria</taxon>
        <taxon>Pseudomonadati</taxon>
        <taxon>Pseudomonadota</taxon>
        <taxon>Betaproteobacteria</taxon>
        <taxon>Burkholderiales</taxon>
        <taxon>Burkholderiaceae</taxon>
        <taxon>Burkholderia</taxon>
        <taxon>Burkholderia cepacia complex</taxon>
    </lineage>
</organism>
<comment type="caution">
    <text evidence="1">The sequence shown here is derived from an EMBL/GenBank/DDBJ whole genome shotgun (WGS) entry which is preliminary data.</text>
</comment>